<name>A0A8S0V7U7_OLEEU</name>
<reference evidence="1 2" key="1">
    <citation type="submission" date="2019-12" db="EMBL/GenBank/DDBJ databases">
        <authorList>
            <person name="Alioto T."/>
            <person name="Alioto T."/>
            <person name="Gomez Garrido J."/>
        </authorList>
    </citation>
    <scope>NUCLEOTIDE SEQUENCE [LARGE SCALE GENOMIC DNA]</scope>
</reference>
<dbReference type="Gramene" id="OE9A034456T1">
    <property type="protein sequence ID" value="OE9A034456C1"/>
    <property type="gene ID" value="OE9A034456"/>
</dbReference>
<protein>
    <submittedName>
        <fullName evidence="1">Uncharacterized protein</fullName>
    </submittedName>
</protein>
<dbReference type="AlphaFoldDB" id="A0A8S0V7U7"/>
<organism evidence="1 2">
    <name type="scientific">Olea europaea subsp. europaea</name>
    <dbReference type="NCBI Taxonomy" id="158383"/>
    <lineage>
        <taxon>Eukaryota</taxon>
        <taxon>Viridiplantae</taxon>
        <taxon>Streptophyta</taxon>
        <taxon>Embryophyta</taxon>
        <taxon>Tracheophyta</taxon>
        <taxon>Spermatophyta</taxon>
        <taxon>Magnoliopsida</taxon>
        <taxon>eudicotyledons</taxon>
        <taxon>Gunneridae</taxon>
        <taxon>Pentapetalae</taxon>
        <taxon>asterids</taxon>
        <taxon>lamiids</taxon>
        <taxon>Lamiales</taxon>
        <taxon>Oleaceae</taxon>
        <taxon>Oleeae</taxon>
        <taxon>Olea</taxon>
    </lineage>
</organism>
<accession>A0A8S0V7U7</accession>
<evidence type="ECO:0000313" key="2">
    <source>
        <dbReference type="Proteomes" id="UP000594638"/>
    </source>
</evidence>
<proteinExistence type="predicted"/>
<gene>
    <name evidence="1" type="ORF">OLEA9_A034456</name>
</gene>
<comment type="caution">
    <text evidence="1">The sequence shown here is derived from an EMBL/GenBank/DDBJ whole genome shotgun (WGS) entry which is preliminary data.</text>
</comment>
<evidence type="ECO:0000313" key="1">
    <source>
        <dbReference type="EMBL" id="CAA3026283.1"/>
    </source>
</evidence>
<sequence>MDNDAKDEIETNKRLKETGLLSSGNITGIEKISPDCSRSLSSPQSMLPNRLAEDIPIGNSFYVLIDQLHLEVGKNPPDYSFDVGRDGGCHSDMDIPDIAANNRRNRKMVLISDLLVGDPHKHL</sequence>
<keyword evidence="2" id="KW-1185">Reference proteome</keyword>
<dbReference type="EMBL" id="CACTIH010009156">
    <property type="protein sequence ID" value="CAA3026283.1"/>
    <property type="molecule type" value="Genomic_DNA"/>
</dbReference>
<dbReference type="Proteomes" id="UP000594638">
    <property type="component" value="Unassembled WGS sequence"/>
</dbReference>